<reference evidence="2" key="1">
    <citation type="submission" date="2021-02" db="EMBL/GenBank/DDBJ databases">
        <authorList>
            <person name="Nowell W R."/>
        </authorList>
    </citation>
    <scope>NUCLEOTIDE SEQUENCE</scope>
</reference>
<dbReference type="PROSITE" id="PS50878">
    <property type="entry name" value="RT_POL"/>
    <property type="match status" value="1"/>
</dbReference>
<dbReference type="InterPro" id="IPR000477">
    <property type="entry name" value="RT_dom"/>
</dbReference>
<dbReference type="InterPro" id="IPR036691">
    <property type="entry name" value="Endo/exonu/phosph_ase_sf"/>
</dbReference>
<dbReference type="InterPro" id="IPR005135">
    <property type="entry name" value="Endo/exonuclease/phosphatase"/>
</dbReference>
<sequence length="691" mass="81446">MTNLWKKSKNIVLAGDFNAKHTDWDCSQVNSKGRILADWLKKHNLNVLNNGSRTSLRSNTTIDLVISSEIPETTESQTLPYMGSDHLPIFTKFLRLNVLIDMHIVPCTYWKLHSSILTILFDQLRAEKENSMNDSINTYNWFLSFERFLAALKLRVTEWKEIKRKRPSISSSLRILIRHKHYLQNRYRHSKYEEDRIKLRSWNILVKKEFQADRQRKWEKSPTDIAKCLERHFTERHSKPILNMTNDLEKEAVDVWKLFSLADIDDIELTSSQSDLKFSVQDIKGAIRSLRSKKSSGFDQVSNVMIKLLPEHYHTLLTQAYNDLFRNAQWGKEWKTARTICLNKSENPAPTTDQLRPISMLPTCSKIYERLFLTRFNSWTTRMNILPAQQSGARPHQATTSRVNCLLEQITQSLRYNSFTPVVYIDFLQAFDKLWQQGLLLKLYRLNCPASYLVWIAHYFSDRTLKIDYEGVESALVNVERGAPQGSCLGPVMYVIAHHDIPQCFEHPTQVHAYVDDIALVYIPSIHLKFSLQAVEIEERINNDMTELLNYADKWHQPLNPNKTEFVVYHKSVESPNLTIFYNGVKIMQRKNFKYLGFHLDAKLSFHNMIDAQFTKLKKAYAIFKFIHRQFPSFSELKMKFFNTYIWPHLYMMVSIYCLFSKTARERLASFYRRCLRLIYYLFQCPTYDLH</sequence>
<evidence type="ECO:0000313" key="3">
    <source>
        <dbReference type="Proteomes" id="UP000663824"/>
    </source>
</evidence>
<dbReference type="InterPro" id="IPR052560">
    <property type="entry name" value="RdDP_mobile_element"/>
</dbReference>
<dbReference type="SUPFAM" id="SSF56219">
    <property type="entry name" value="DNase I-like"/>
    <property type="match status" value="1"/>
</dbReference>
<dbReference type="Proteomes" id="UP000663824">
    <property type="component" value="Unassembled WGS sequence"/>
</dbReference>
<accession>A0A816TB72</accession>
<evidence type="ECO:0000313" key="2">
    <source>
        <dbReference type="EMBL" id="CAF2094227.1"/>
    </source>
</evidence>
<feature type="domain" description="Reverse transcriptase" evidence="1">
    <location>
        <begin position="323"/>
        <end position="600"/>
    </location>
</feature>
<dbReference type="PANTHER" id="PTHR36688">
    <property type="entry name" value="ENDO/EXONUCLEASE/PHOSPHATASE DOMAIN-CONTAINING PROTEIN"/>
    <property type="match status" value="1"/>
</dbReference>
<protein>
    <recommendedName>
        <fullName evidence="1">Reverse transcriptase domain-containing protein</fullName>
    </recommendedName>
</protein>
<dbReference type="Pfam" id="PF00078">
    <property type="entry name" value="RVT_1"/>
    <property type="match status" value="1"/>
</dbReference>
<dbReference type="PANTHER" id="PTHR36688:SF1">
    <property type="entry name" value="ENDONUCLEASE_EXONUCLEASE_PHOSPHATASE DOMAIN-CONTAINING PROTEIN"/>
    <property type="match status" value="1"/>
</dbReference>
<proteinExistence type="predicted"/>
<gene>
    <name evidence="2" type="ORF">MBJ925_LOCUS21152</name>
</gene>
<dbReference type="Pfam" id="PF14529">
    <property type="entry name" value="Exo_endo_phos_2"/>
    <property type="match status" value="1"/>
</dbReference>
<comment type="caution">
    <text evidence="2">The sequence shown here is derived from an EMBL/GenBank/DDBJ whole genome shotgun (WGS) entry which is preliminary data.</text>
</comment>
<dbReference type="GO" id="GO:0003824">
    <property type="term" value="F:catalytic activity"/>
    <property type="evidence" value="ECO:0007669"/>
    <property type="project" value="InterPro"/>
</dbReference>
<dbReference type="EMBL" id="CAJNRE010010635">
    <property type="protein sequence ID" value="CAF2094227.1"/>
    <property type="molecule type" value="Genomic_DNA"/>
</dbReference>
<evidence type="ECO:0000259" key="1">
    <source>
        <dbReference type="PROSITE" id="PS50878"/>
    </source>
</evidence>
<dbReference type="Gene3D" id="3.60.10.10">
    <property type="entry name" value="Endonuclease/exonuclease/phosphatase"/>
    <property type="match status" value="1"/>
</dbReference>
<dbReference type="AlphaFoldDB" id="A0A816TB72"/>
<organism evidence="2 3">
    <name type="scientific">Rotaria magnacalcarata</name>
    <dbReference type="NCBI Taxonomy" id="392030"/>
    <lineage>
        <taxon>Eukaryota</taxon>
        <taxon>Metazoa</taxon>
        <taxon>Spiralia</taxon>
        <taxon>Gnathifera</taxon>
        <taxon>Rotifera</taxon>
        <taxon>Eurotatoria</taxon>
        <taxon>Bdelloidea</taxon>
        <taxon>Philodinida</taxon>
        <taxon>Philodinidae</taxon>
        <taxon>Rotaria</taxon>
    </lineage>
</organism>
<name>A0A816TB72_9BILA</name>